<gene>
    <name evidence="1" type="ORF">JIV24_15845</name>
</gene>
<dbReference type="EMBL" id="JAENRR010000043">
    <property type="protein sequence ID" value="MBK3518820.1"/>
    <property type="molecule type" value="Genomic_DNA"/>
</dbReference>
<keyword evidence="2" id="KW-1185">Reference proteome</keyword>
<protein>
    <submittedName>
        <fullName evidence="1">DsrE family protein</fullName>
    </submittedName>
</protein>
<dbReference type="SUPFAM" id="SSF75169">
    <property type="entry name" value="DsrEFH-like"/>
    <property type="match status" value="1"/>
</dbReference>
<dbReference type="Proteomes" id="UP000605676">
    <property type="component" value="Unassembled WGS sequence"/>
</dbReference>
<name>A0ABS1HMX8_9BACT</name>
<dbReference type="Gene3D" id="3.40.1260.10">
    <property type="entry name" value="DsrEFH-like"/>
    <property type="match status" value="1"/>
</dbReference>
<comment type="caution">
    <text evidence="1">The sequence shown here is derived from an EMBL/GenBank/DDBJ whole genome shotgun (WGS) entry which is preliminary data.</text>
</comment>
<dbReference type="InterPro" id="IPR027396">
    <property type="entry name" value="DsrEFH-like"/>
</dbReference>
<proteinExistence type="predicted"/>
<organism evidence="1 2">
    <name type="scientific">Carboxylicivirga marina</name>
    <dbReference type="NCBI Taxonomy" id="2800988"/>
    <lineage>
        <taxon>Bacteria</taxon>
        <taxon>Pseudomonadati</taxon>
        <taxon>Bacteroidota</taxon>
        <taxon>Bacteroidia</taxon>
        <taxon>Marinilabiliales</taxon>
        <taxon>Marinilabiliaceae</taxon>
        <taxon>Carboxylicivirga</taxon>
    </lineage>
</organism>
<sequence>MREQDKLMVIWSSGDRDVALKVCFMYTNAAKKVKWFDEVNLIVWGPSAKLLCEDEELQEKLKMMQDNGVVVEACVNCAEMYGVADQLRDMGIDVKGMGKPLTERLKADWKQLNF</sequence>
<accession>A0ABS1HMX8</accession>
<dbReference type="Pfam" id="PF02635">
    <property type="entry name" value="DsrE"/>
    <property type="match status" value="1"/>
</dbReference>
<dbReference type="InterPro" id="IPR003787">
    <property type="entry name" value="Sulphur_relay_DsrE/F-like"/>
</dbReference>
<reference evidence="1 2" key="1">
    <citation type="submission" date="2021-01" db="EMBL/GenBank/DDBJ databases">
        <title>Carboxyliciviraga sp.nov., isolated from coastal sediments.</title>
        <authorList>
            <person name="Lu D."/>
            <person name="Zhang T."/>
        </authorList>
    </citation>
    <scope>NUCLEOTIDE SEQUENCE [LARGE SCALE GENOMIC DNA]</scope>
    <source>
        <strain evidence="1 2">N1Y132</strain>
    </source>
</reference>
<evidence type="ECO:0000313" key="1">
    <source>
        <dbReference type="EMBL" id="MBK3518820.1"/>
    </source>
</evidence>
<evidence type="ECO:0000313" key="2">
    <source>
        <dbReference type="Proteomes" id="UP000605676"/>
    </source>
</evidence>